<keyword evidence="3" id="KW-1185">Reference proteome</keyword>
<name>A0A6I6DBA1_9FIRM</name>
<evidence type="ECO:0000259" key="1">
    <source>
        <dbReference type="PROSITE" id="PS51742"/>
    </source>
</evidence>
<dbReference type="Gene3D" id="3.30.1330.80">
    <property type="entry name" value="Hypothetical protein, similar to alpha- acetolactate decarboxylase, domain 2"/>
    <property type="match status" value="1"/>
</dbReference>
<dbReference type="EMBL" id="CP046457">
    <property type="protein sequence ID" value="QGT99589.1"/>
    <property type="molecule type" value="Genomic_DNA"/>
</dbReference>
<accession>A0A6I6DBA1</accession>
<dbReference type="PANTHER" id="PTHR34988:SF1">
    <property type="entry name" value="DNA-BINDING PROTEIN"/>
    <property type="match status" value="1"/>
</dbReference>
<dbReference type="KEGG" id="salq:SYNTR_0996"/>
<dbReference type="InterPro" id="IPR005175">
    <property type="entry name" value="PPC_dom"/>
</dbReference>
<organism evidence="2 3">
    <name type="scientific">Candidatus Syntrophocurvum alkaliphilum</name>
    <dbReference type="NCBI Taxonomy" id="2293317"/>
    <lineage>
        <taxon>Bacteria</taxon>
        <taxon>Bacillati</taxon>
        <taxon>Bacillota</taxon>
        <taxon>Clostridia</taxon>
        <taxon>Eubacteriales</taxon>
        <taxon>Syntrophomonadaceae</taxon>
        <taxon>Candidatus Syntrophocurvum</taxon>
    </lineage>
</organism>
<dbReference type="PROSITE" id="PS51742">
    <property type="entry name" value="PPC"/>
    <property type="match status" value="1"/>
</dbReference>
<evidence type="ECO:0000313" key="2">
    <source>
        <dbReference type="EMBL" id="QGT99589.1"/>
    </source>
</evidence>
<sequence length="147" mass="16525">MQYTQGSMGRVFVIKFEHGDNLIEQLQLILNKEQITTGTLLMIGALKKSKMVVGPEECVVPPVVIPYIFEDGREIAAIGTIFPDENGNPVFHIHSSVGRQNDSIVGCLRDDTEVYLIVEAVIIEFLNIDAKKVFEEKYDLNMLKIDN</sequence>
<dbReference type="SUPFAM" id="SSF117856">
    <property type="entry name" value="AF0104/ALDC/Ptd012-like"/>
    <property type="match status" value="1"/>
</dbReference>
<gene>
    <name evidence="2" type="ORF">SYNTR_0996</name>
</gene>
<dbReference type="RefSeq" id="WP_156203470.1">
    <property type="nucleotide sequence ID" value="NZ_CP046457.1"/>
</dbReference>
<evidence type="ECO:0000313" key="3">
    <source>
        <dbReference type="Proteomes" id="UP000426444"/>
    </source>
</evidence>
<proteinExistence type="predicted"/>
<dbReference type="OrthoDB" id="9798999at2"/>
<feature type="domain" description="PPC" evidence="1">
    <location>
        <begin position="6"/>
        <end position="146"/>
    </location>
</feature>
<protein>
    <recommendedName>
        <fullName evidence="1">PPC domain-containing protein</fullName>
    </recommendedName>
</protein>
<dbReference type="Pfam" id="PF03479">
    <property type="entry name" value="PCC"/>
    <property type="match status" value="1"/>
</dbReference>
<dbReference type="PANTHER" id="PTHR34988">
    <property type="entry name" value="PROTEIN, PUTATIVE-RELATED"/>
    <property type="match status" value="1"/>
</dbReference>
<reference evidence="3" key="1">
    <citation type="journal article" date="2019" name="Microbiology">
        <title>Complete Genome Sequence of an Uncultured Bacterium of the Candidate Phylum Bipolaricaulota.</title>
        <authorList>
            <person name="Kadnikov V.V."/>
            <person name="Mardanov A.V."/>
            <person name="Beletsky A.V."/>
            <person name="Frank Y.A."/>
            <person name="Karnachuk O.V."/>
            <person name="Ravin N.V."/>
        </authorList>
    </citation>
    <scope>NUCLEOTIDE SEQUENCE [LARGE SCALE GENOMIC DNA]</scope>
</reference>
<dbReference type="Proteomes" id="UP000426444">
    <property type="component" value="Chromosome"/>
</dbReference>
<dbReference type="CDD" id="cd11378">
    <property type="entry name" value="DUF296"/>
    <property type="match status" value="1"/>
</dbReference>
<dbReference type="AlphaFoldDB" id="A0A6I6DBA1"/>